<accession>A0A0F9N6M0</accession>
<dbReference type="Gene3D" id="1.20.5.340">
    <property type="match status" value="1"/>
</dbReference>
<dbReference type="AlphaFoldDB" id="A0A0F9N6M0"/>
<proteinExistence type="predicted"/>
<dbReference type="EMBL" id="LAZR01007573">
    <property type="protein sequence ID" value="KKM84400.1"/>
    <property type="molecule type" value="Genomic_DNA"/>
</dbReference>
<reference evidence="2" key="1">
    <citation type="journal article" date="2015" name="Nature">
        <title>Complex archaea that bridge the gap between prokaryotes and eukaryotes.</title>
        <authorList>
            <person name="Spang A."/>
            <person name="Saw J.H."/>
            <person name="Jorgensen S.L."/>
            <person name="Zaremba-Niedzwiedzka K."/>
            <person name="Martijn J."/>
            <person name="Lind A.E."/>
            <person name="van Eijk R."/>
            <person name="Schleper C."/>
            <person name="Guy L."/>
            <person name="Ettema T.J."/>
        </authorList>
    </citation>
    <scope>NUCLEOTIDE SEQUENCE</scope>
</reference>
<sequence length="99" mass="10861">MSGRPSIGSYDLATYKREAEQISSLSGDNEAQVQDLVDAYEAHEDIIEELDERVSELEGDLSEAEEKAASLETQLTEASKTVRELTIELGDLGRELTNG</sequence>
<gene>
    <name evidence="2" type="ORF">LCGC14_1299610</name>
</gene>
<protein>
    <submittedName>
        <fullName evidence="2">Uncharacterized protein</fullName>
    </submittedName>
</protein>
<name>A0A0F9N6M0_9ZZZZ</name>
<comment type="caution">
    <text evidence="2">The sequence shown here is derived from an EMBL/GenBank/DDBJ whole genome shotgun (WGS) entry which is preliminary data.</text>
</comment>
<dbReference type="SUPFAM" id="SSF57997">
    <property type="entry name" value="Tropomyosin"/>
    <property type="match status" value="1"/>
</dbReference>
<evidence type="ECO:0000256" key="1">
    <source>
        <dbReference type="SAM" id="Coils"/>
    </source>
</evidence>
<organism evidence="2">
    <name type="scientific">marine sediment metagenome</name>
    <dbReference type="NCBI Taxonomy" id="412755"/>
    <lineage>
        <taxon>unclassified sequences</taxon>
        <taxon>metagenomes</taxon>
        <taxon>ecological metagenomes</taxon>
    </lineage>
</organism>
<evidence type="ECO:0000313" key="2">
    <source>
        <dbReference type="EMBL" id="KKM84400.1"/>
    </source>
</evidence>
<feature type="coiled-coil region" evidence="1">
    <location>
        <begin position="33"/>
        <end position="88"/>
    </location>
</feature>
<keyword evidence="1" id="KW-0175">Coiled coil</keyword>